<organism evidence="2">
    <name type="scientific">marine sediment metagenome</name>
    <dbReference type="NCBI Taxonomy" id="412755"/>
    <lineage>
        <taxon>unclassified sequences</taxon>
        <taxon>metagenomes</taxon>
        <taxon>ecological metagenomes</taxon>
    </lineage>
</organism>
<dbReference type="PANTHER" id="PTHR39639:SF1">
    <property type="entry name" value="DUF262 DOMAIN-CONTAINING PROTEIN"/>
    <property type="match status" value="1"/>
</dbReference>
<dbReference type="PANTHER" id="PTHR39639">
    <property type="entry name" value="CHROMOSOME 16, WHOLE GENOME SHOTGUN SEQUENCE"/>
    <property type="match status" value="1"/>
</dbReference>
<feature type="non-terminal residue" evidence="2">
    <location>
        <position position="1"/>
    </location>
</feature>
<reference evidence="2" key="1">
    <citation type="journal article" date="2014" name="Front. Microbiol.">
        <title>High frequency of phylogenetically diverse reductive dehalogenase-homologous genes in deep subseafloor sedimentary metagenomes.</title>
        <authorList>
            <person name="Kawai M."/>
            <person name="Futagami T."/>
            <person name="Toyoda A."/>
            <person name="Takaki Y."/>
            <person name="Nishi S."/>
            <person name="Hori S."/>
            <person name="Arai W."/>
            <person name="Tsubouchi T."/>
            <person name="Morono Y."/>
            <person name="Uchiyama I."/>
            <person name="Ito T."/>
            <person name="Fujiyama A."/>
            <person name="Inagaki F."/>
            <person name="Takami H."/>
        </authorList>
    </citation>
    <scope>NUCLEOTIDE SEQUENCE</scope>
    <source>
        <strain evidence="2">Expedition CK06-06</strain>
    </source>
</reference>
<dbReference type="AlphaFoldDB" id="X1P3C8"/>
<name>X1P3C8_9ZZZZ</name>
<gene>
    <name evidence="2" type="ORF">S06H3_28004</name>
</gene>
<dbReference type="InterPro" id="IPR004919">
    <property type="entry name" value="GmrSD_N"/>
</dbReference>
<accession>X1P3C8</accession>
<dbReference type="EMBL" id="BARV01016305">
    <property type="protein sequence ID" value="GAI25419.1"/>
    <property type="molecule type" value="Genomic_DNA"/>
</dbReference>
<proteinExistence type="predicted"/>
<dbReference type="Pfam" id="PF03235">
    <property type="entry name" value="GmrSD_N"/>
    <property type="match status" value="1"/>
</dbReference>
<feature type="non-terminal residue" evidence="2">
    <location>
        <position position="288"/>
    </location>
</feature>
<feature type="domain" description="GmrSD restriction endonucleases N-terminal" evidence="1">
    <location>
        <begin position="5"/>
        <end position="138"/>
    </location>
</feature>
<sequence>REVNLQPDFQRHVVWDNKRQSRLIESMLIRIPLPAFYLDARDDNEWLVVDGLQRLSTLDRFYNKKELKLSGLEFLGKQIEGKNFDELPRNFQRQIEETNLTLYIIKPDTPPEAKFAIFYRINTGGMVLTGQEIRHCLFQGKATVLLKELADSREFMDATTGSINTKRMDDRECVLRYCAFHLKPLAKYREPDLNKFLSSTMETINNMNEDDIAALSESFRRAMLLSRQVFGENAFRKMFEKHGYRFPINKALFEVWSVSLEKFTDDEIHTNRDKIIRRFINTMNHDSD</sequence>
<comment type="caution">
    <text evidence="2">The sequence shown here is derived from an EMBL/GenBank/DDBJ whole genome shotgun (WGS) entry which is preliminary data.</text>
</comment>
<evidence type="ECO:0000313" key="2">
    <source>
        <dbReference type="EMBL" id="GAI25419.1"/>
    </source>
</evidence>
<evidence type="ECO:0000259" key="1">
    <source>
        <dbReference type="Pfam" id="PF03235"/>
    </source>
</evidence>
<protein>
    <recommendedName>
        <fullName evidence="1">GmrSD restriction endonucleases N-terminal domain-containing protein</fullName>
    </recommendedName>
</protein>